<organism evidence="2 3">
    <name type="scientific">Lujinxingia vulgaris</name>
    <dbReference type="NCBI Taxonomy" id="2600176"/>
    <lineage>
        <taxon>Bacteria</taxon>
        <taxon>Deltaproteobacteria</taxon>
        <taxon>Bradymonadales</taxon>
        <taxon>Lujinxingiaceae</taxon>
        <taxon>Lujinxingia</taxon>
    </lineage>
</organism>
<reference evidence="2 3" key="1">
    <citation type="submission" date="2019-08" db="EMBL/GenBank/DDBJ databases">
        <title>Bradymonadales sp. TMQ4.</title>
        <authorList>
            <person name="Liang Q."/>
        </authorList>
    </citation>
    <scope>NUCLEOTIDE SEQUENCE [LARGE SCALE GENOMIC DNA]</scope>
    <source>
        <strain evidence="2 3">TMQ4</strain>
    </source>
</reference>
<name>A0A5C6XDD6_9DELT</name>
<gene>
    <name evidence="2" type="ORF">FRC98_11210</name>
</gene>
<keyword evidence="1" id="KW-0732">Signal</keyword>
<proteinExistence type="predicted"/>
<dbReference type="Proteomes" id="UP000321412">
    <property type="component" value="Unassembled WGS sequence"/>
</dbReference>
<keyword evidence="3" id="KW-1185">Reference proteome</keyword>
<sequence length="263" mass="28380">MKFAPLALVAALSGLAIAAVPAQAEAFDLQIAVGAKGGVNMVAGQGMPDDSRMTSEQGNQVYFPKPEYFGHFGVGPKGGLSLEVRALGWVGLETGFYYSVDQASGYVDKNDALSGRTIARIHSDQVSNAYHVPLMLKFRVPSATVSPVFGLGAEFIFQTESTLEYREEQRAGSMGGYANQLNDRNQISPSNYTLLTLSAGMEISVGPVRIPVELRMGYNLGFDQAMSERATYDESTGEITYDGKYQGHVGVFTGVLYEFDLLL</sequence>
<evidence type="ECO:0000313" key="2">
    <source>
        <dbReference type="EMBL" id="TXD37291.1"/>
    </source>
</evidence>
<dbReference type="AlphaFoldDB" id="A0A5C6XDD6"/>
<feature type="signal peptide" evidence="1">
    <location>
        <begin position="1"/>
        <end position="18"/>
    </location>
</feature>
<evidence type="ECO:0000313" key="3">
    <source>
        <dbReference type="Proteomes" id="UP000321412"/>
    </source>
</evidence>
<feature type="chain" id="PRO_5023011546" evidence="1">
    <location>
        <begin position="19"/>
        <end position="263"/>
    </location>
</feature>
<comment type="caution">
    <text evidence="2">The sequence shown here is derived from an EMBL/GenBank/DDBJ whole genome shotgun (WGS) entry which is preliminary data.</text>
</comment>
<dbReference type="RefSeq" id="WP_146981498.1">
    <property type="nucleotide sequence ID" value="NZ_VOSM01000004.1"/>
</dbReference>
<evidence type="ECO:0000256" key="1">
    <source>
        <dbReference type="SAM" id="SignalP"/>
    </source>
</evidence>
<dbReference type="EMBL" id="VOSM01000004">
    <property type="protein sequence ID" value="TXD37291.1"/>
    <property type="molecule type" value="Genomic_DNA"/>
</dbReference>
<accession>A0A5C6XDD6</accession>
<dbReference type="OrthoDB" id="5497728at2"/>
<protein>
    <submittedName>
        <fullName evidence="2">Uncharacterized protein</fullName>
    </submittedName>
</protein>